<keyword evidence="3" id="KW-1185">Reference proteome</keyword>
<evidence type="ECO:0000313" key="2">
    <source>
        <dbReference type="EMBL" id="GAD43612.1"/>
    </source>
</evidence>
<sequence length="101" mass="11639">MSLNSEERAQSATASFVYHETLSEVENFCPSLSFFFDFLVDKDVNLCSDHIKPILGGFPMKKVKIILVTILLIFLNIFGLIAFLILYFRNKNKGKVIYRKK</sequence>
<feature type="transmembrane region" description="Helical" evidence="1">
    <location>
        <begin position="65"/>
        <end position="88"/>
    </location>
</feature>
<comment type="caution">
    <text evidence="2">The sequence shown here is derived from an EMBL/GenBank/DDBJ whole genome shotgun (WGS) entry which is preliminary data.</text>
</comment>
<protein>
    <submittedName>
        <fullName evidence="2">Uncharacterized protein</fullName>
    </submittedName>
</protein>
<evidence type="ECO:0000313" key="3">
    <source>
        <dbReference type="Proteomes" id="UP000016985"/>
    </source>
</evidence>
<gene>
    <name evidence="2" type="ORF">ANG5_0140</name>
</gene>
<keyword evidence="1" id="KW-1133">Transmembrane helix</keyword>
<keyword evidence="1" id="KW-0472">Membrane</keyword>
<organism evidence="2 3">
    <name type="scientific">Streptococcus constellatus subsp. pharyngis SK1060 = CCUG 46377</name>
    <dbReference type="NCBI Taxonomy" id="1035184"/>
    <lineage>
        <taxon>Bacteria</taxon>
        <taxon>Bacillati</taxon>
        <taxon>Bacillota</taxon>
        <taxon>Bacilli</taxon>
        <taxon>Lactobacillales</taxon>
        <taxon>Streptococcaceae</taxon>
        <taxon>Streptococcus</taxon>
        <taxon>Streptococcus anginosus group</taxon>
    </lineage>
</organism>
<accession>U2YA54</accession>
<keyword evidence="1" id="KW-0812">Transmembrane</keyword>
<dbReference type="AlphaFoldDB" id="U2YA54"/>
<reference evidence="2 3" key="1">
    <citation type="submission" date="2013-09" db="EMBL/GenBank/DDBJ databases">
        <title>Genome Sequences of seven clinical isolates and type strains of anginosus group streptococci.</title>
        <authorList>
            <person name="Maruyama F."/>
            <person name="Sakurai A."/>
            <person name="Ogura Y."/>
            <person name="Homma H."/>
            <person name="Takahashi N."/>
            <person name="Ohtsubo Y."/>
            <person name="Hoshino T."/>
            <person name="Okahashi N."/>
            <person name="Nakagawa I."/>
            <person name="Kimura S."/>
            <person name="Fujiwara T."/>
            <person name="Hayashi T."/>
            <person name="Shintani S."/>
        </authorList>
    </citation>
    <scope>NUCLEOTIDE SEQUENCE [LARGE SCALE GENOMIC DNA]</scope>
    <source>
        <strain evidence="3">CCUG46377</strain>
    </source>
</reference>
<name>U2YA54_STRCV</name>
<dbReference type="Proteomes" id="UP000016985">
    <property type="component" value="Unassembled WGS sequence"/>
</dbReference>
<dbReference type="EMBL" id="BASX01000001">
    <property type="protein sequence ID" value="GAD43612.1"/>
    <property type="molecule type" value="Genomic_DNA"/>
</dbReference>
<proteinExistence type="predicted"/>
<evidence type="ECO:0000256" key="1">
    <source>
        <dbReference type="SAM" id="Phobius"/>
    </source>
</evidence>